<feature type="domain" description="PDZ" evidence="17">
    <location>
        <begin position="301"/>
        <end position="367"/>
    </location>
</feature>
<dbReference type="GO" id="GO:0042597">
    <property type="term" value="C:periplasmic space"/>
    <property type="evidence" value="ECO:0007669"/>
    <property type="project" value="UniProtKB-SubCell"/>
</dbReference>
<dbReference type="AlphaFoldDB" id="A0A4D7BFP7"/>
<dbReference type="InterPro" id="IPR009003">
    <property type="entry name" value="Peptidase_S1_PA"/>
</dbReference>
<evidence type="ECO:0000256" key="10">
    <source>
        <dbReference type="ARBA" id="ARBA00022801"/>
    </source>
</evidence>
<feature type="active site" description="Charge relay system" evidence="14">
    <location>
        <position position="183"/>
    </location>
</feature>
<comment type="catalytic activity">
    <reaction evidence="1">
        <text>Acts on substrates that are at least partially unfolded. The cleavage site P1 residue is normally between a pair of hydrophobic residues, such as Val-|-Val.</text>
        <dbReference type="EC" id="3.4.21.107"/>
    </reaction>
</comment>
<evidence type="ECO:0000313" key="18">
    <source>
        <dbReference type="EMBL" id="QCI66687.1"/>
    </source>
</evidence>
<dbReference type="InterPro" id="IPR001478">
    <property type="entry name" value="PDZ"/>
</dbReference>
<feature type="domain" description="PDZ" evidence="17">
    <location>
        <begin position="419"/>
        <end position="512"/>
    </location>
</feature>
<comment type="similarity">
    <text evidence="3">Belongs to the peptidase S1C family.</text>
</comment>
<dbReference type="GO" id="GO:0006508">
    <property type="term" value="P:proteolysis"/>
    <property type="evidence" value="ECO:0007669"/>
    <property type="project" value="UniProtKB-KW"/>
</dbReference>
<keyword evidence="12" id="KW-0346">Stress response</keyword>
<dbReference type="Pfam" id="PF13365">
    <property type="entry name" value="Trypsin_2"/>
    <property type="match status" value="1"/>
</dbReference>
<dbReference type="SUPFAM" id="SSF50156">
    <property type="entry name" value="PDZ domain-like"/>
    <property type="match status" value="2"/>
</dbReference>
<evidence type="ECO:0000256" key="12">
    <source>
        <dbReference type="ARBA" id="ARBA00023016"/>
    </source>
</evidence>
<dbReference type="PANTHER" id="PTHR22939">
    <property type="entry name" value="SERINE PROTEASE FAMILY S1C HTRA-RELATED"/>
    <property type="match status" value="1"/>
</dbReference>
<evidence type="ECO:0000256" key="16">
    <source>
        <dbReference type="SAM" id="MobiDB-lite"/>
    </source>
</evidence>
<feature type="compositionally biased region" description="Low complexity" evidence="16">
    <location>
        <begin position="123"/>
        <end position="135"/>
    </location>
</feature>
<feature type="region of interest" description="Disordered" evidence="16">
    <location>
        <begin position="116"/>
        <end position="135"/>
    </location>
</feature>
<feature type="binding site" evidence="15">
    <location>
        <position position="153"/>
    </location>
    <ligand>
        <name>substrate</name>
    </ligand>
</feature>
<dbReference type="SMART" id="SM00228">
    <property type="entry name" value="PDZ"/>
    <property type="match status" value="2"/>
</dbReference>
<keyword evidence="8" id="KW-0677">Repeat</keyword>
<organism evidence="18 19">
    <name type="scientific">Phreatobacter stygius</name>
    <dbReference type="NCBI Taxonomy" id="1940610"/>
    <lineage>
        <taxon>Bacteria</taxon>
        <taxon>Pseudomonadati</taxon>
        <taxon>Pseudomonadota</taxon>
        <taxon>Alphaproteobacteria</taxon>
        <taxon>Hyphomicrobiales</taxon>
        <taxon>Phreatobacteraceae</taxon>
        <taxon>Phreatobacter</taxon>
    </lineage>
</organism>
<dbReference type="Pfam" id="PF13180">
    <property type="entry name" value="PDZ_2"/>
    <property type="match status" value="2"/>
</dbReference>
<accession>A0A4D7BFP7</accession>
<proteinExistence type="inferred from homology"/>
<feature type="active site" description="Charge relay system" evidence="14">
    <location>
        <position position="153"/>
    </location>
</feature>
<feature type="binding site" evidence="15">
    <location>
        <position position="183"/>
    </location>
    <ligand>
        <name>substrate</name>
    </ligand>
</feature>
<evidence type="ECO:0000259" key="17">
    <source>
        <dbReference type="PROSITE" id="PS50106"/>
    </source>
</evidence>
<dbReference type="InterPro" id="IPR011782">
    <property type="entry name" value="Pept_S1C_Do"/>
</dbReference>
<keyword evidence="19" id="KW-1185">Reference proteome</keyword>
<dbReference type="CDD" id="cd10839">
    <property type="entry name" value="cpPDZ1_DegP-like"/>
    <property type="match status" value="1"/>
</dbReference>
<dbReference type="OrthoDB" id="9758917at2"/>
<dbReference type="InterPro" id="IPR036034">
    <property type="entry name" value="PDZ_sf"/>
</dbReference>
<keyword evidence="9" id="KW-0574">Periplasm</keyword>
<dbReference type="Proteomes" id="UP000298781">
    <property type="component" value="Chromosome"/>
</dbReference>
<evidence type="ECO:0000256" key="3">
    <source>
        <dbReference type="ARBA" id="ARBA00010541"/>
    </source>
</evidence>
<keyword evidence="10" id="KW-0378">Hydrolase</keyword>
<keyword evidence="6" id="KW-0645">Protease</keyword>
<dbReference type="PROSITE" id="PS50106">
    <property type="entry name" value="PDZ"/>
    <property type="match status" value="2"/>
</dbReference>
<evidence type="ECO:0000256" key="11">
    <source>
        <dbReference type="ARBA" id="ARBA00022825"/>
    </source>
</evidence>
<dbReference type="EMBL" id="CP039690">
    <property type="protein sequence ID" value="QCI66687.1"/>
    <property type="molecule type" value="Genomic_DNA"/>
</dbReference>
<dbReference type="EC" id="3.4.21.107" evidence="4"/>
<dbReference type="GO" id="GO:0004252">
    <property type="term" value="F:serine-type endopeptidase activity"/>
    <property type="evidence" value="ECO:0007669"/>
    <property type="project" value="InterPro"/>
</dbReference>
<feature type="region of interest" description="Disordered" evidence="16">
    <location>
        <begin position="65"/>
        <end position="105"/>
    </location>
</feature>
<dbReference type="KEGG" id="pstg:E8M01_22085"/>
<dbReference type="SUPFAM" id="SSF50494">
    <property type="entry name" value="Trypsin-like serine proteases"/>
    <property type="match status" value="1"/>
</dbReference>
<feature type="active site" description="Charge relay system" evidence="14">
    <location>
        <position position="257"/>
    </location>
</feature>
<evidence type="ECO:0000313" key="19">
    <source>
        <dbReference type="Proteomes" id="UP000298781"/>
    </source>
</evidence>
<comment type="subcellular location">
    <subcellularLocation>
        <location evidence="2">Periplasm</location>
    </subcellularLocation>
</comment>
<dbReference type="PANTHER" id="PTHR22939:SF130">
    <property type="entry name" value="PERIPLASMIC SERINE ENDOPROTEASE DEGP-LIKE-RELATED"/>
    <property type="match status" value="1"/>
</dbReference>
<reference evidence="18 19" key="1">
    <citation type="submission" date="2019-04" db="EMBL/GenBank/DDBJ databases">
        <title>Phreatobacter aquaticus sp. nov.</title>
        <authorList>
            <person name="Choi A."/>
        </authorList>
    </citation>
    <scope>NUCLEOTIDE SEQUENCE [LARGE SCALE GENOMIC DNA]</scope>
    <source>
        <strain evidence="18 19">KCTC 52518</strain>
    </source>
</reference>
<keyword evidence="11" id="KW-0720">Serine protease</keyword>
<evidence type="ECO:0000256" key="13">
    <source>
        <dbReference type="ARBA" id="ARBA00032850"/>
    </source>
</evidence>
<dbReference type="Gene3D" id="2.40.10.120">
    <property type="match status" value="1"/>
</dbReference>
<evidence type="ECO:0000256" key="14">
    <source>
        <dbReference type="PIRSR" id="PIRSR611782-1"/>
    </source>
</evidence>
<evidence type="ECO:0000256" key="8">
    <source>
        <dbReference type="ARBA" id="ARBA00022737"/>
    </source>
</evidence>
<feature type="compositionally biased region" description="Low complexity" evidence="16">
    <location>
        <begin position="89"/>
        <end position="99"/>
    </location>
</feature>
<evidence type="ECO:0000256" key="5">
    <source>
        <dbReference type="ARBA" id="ARBA00013958"/>
    </source>
</evidence>
<evidence type="ECO:0000256" key="4">
    <source>
        <dbReference type="ARBA" id="ARBA00013035"/>
    </source>
</evidence>
<sequence>MARTKSSTHRLRDGMAAAALTLTLGMPLSLTPALAPPAEARAAIDVSDLAERVIDAVVNISTQTRVDTSAARPPGGAPGTPGTPGNPGNPGNRDGARPGPGTPFDELFEEFFRRRGEGGQGAPGQPQQPQRRQSSLGSGFVIDASGIIITNNHVIDGADEVTVIFNDGTRLKAEIIGRDREIDIAVLRVKPERPLKAVPFADSDKIRIGEPVMAIGNPLGLGGTVTAGIVSAKNRDIQSGPFDNYIQTDAAINRGNSGGPLFNMAGEVIGINTAIFSQSGGNIGIAFAVPANTAKPVVEQLREFGETRRGWLGVRIQEVTDEIAESLNLRGSRGALIAGVEPNGPAGPAGLRTGDVVLRFDGKEVRNSRELPRIVSETPVGKAVPVVVMRAGKEETLMVTLGRREGNIQQASTGRQPAERPQQNPTVSALGLQLSGVTAELRQRYRLRDDARGVVVTQVDPNSRAAERRVQAGDVIMEVQNEAVNSPAEVTRRIDALKAEGRNSALFLIANAEGDRRFVALNLR</sequence>
<gene>
    <name evidence="18" type="ORF">E8M01_22085</name>
</gene>
<dbReference type="PRINTS" id="PR00834">
    <property type="entry name" value="PROTEASES2C"/>
</dbReference>
<dbReference type="NCBIfam" id="TIGR02037">
    <property type="entry name" value="degP_htrA_DO"/>
    <property type="match status" value="1"/>
</dbReference>
<evidence type="ECO:0000256" key="6">
    <source>
        <dbReference type="ARBA" id="ARBA00022670"/>
    </source>
</evidence>
<protein>
    <recommendedName>
        <fullName evidence="5">Probable periplasmic serine endoprotease DegP-like</fullName>
        <ecNumber evidence="4">3.4.21.107</ecNumber>
    </recommendedName>
    <alternativeName>
        <fullName evidence="13">Protease Do</fullName>
    </alternativeName>
</protein>
<keyword evidence="7" id="KW-0732">Signal</keyword>
<dbReference type="Gene3D" id="2.30.42.10">
    <property type="match status" value="2"/>
</dbReference>
<evidence type="ECO:0000256" key="7">
    <source>
        <dbReference type="ARBA" id="ARBA00022729"/>
    </source>
</evidence>
<evidence type="ECO:0000256" key="2">
    <source>
        <dbReference type="ARBA" id="ARBA00004418"/>
    </source>
</evidence>
<evidence type="ECO:0000256" key="9">
    <source>
        <dbReference type="ARBA" id="ARBA00022764"/>
    </source>
</evidence>
<evidence type="ECO:0000256" key="1">
    <source>
        <dbReference type="ARBA" id="ARBA00001772"/>
    </source>
</evidence>
<evidence type="ECO:0000256" key="15">
    <source>
        <dbReference type="PIRSR" id="PIRSR611782-2"/>
    </source>
</evidence>
<name>A0A4D7BFP7_9HYPH</name>
<feature type="binding site" evidence="15">
    <location>
        <begin position="255"/>
        <end position="257"/>
    </location>
    <ligand>
        <name>substrate</name>
    </ligand>
</feature>
<dbReference type="RefSeq" id="WP_136962127.1">
    <property type="nucleotide sequence ID" value="NZ_CP039690.1"/>
</dbReference>
<dbReference type="InterPro" id="IPR001940">
    <property type="entry name" value="Peptidase_S1C"/>
</dbReference>